<proteinExistence type="predicted"/>
<keyword evidence="4" id="KW-1185">Reference proteome</keyword>
<dbReference type="Pfam" id="PF24855">
    <property type="entry name" value="DUF7729"/>
    <property type="match status" value="1"/>
</dbReference>
<dbReference type="AlphaFoldDB" id="A0A194VMF7"/>
<evidence type="ECO:0000259" key="2">
    <source>
        <dbReference type="Pfam" id="PF24855"/>
    </source>
</evidence>
<protein>
    <recommendedName>
        <fullName evidence="2">DUF7729 domain-containing protein</fullName>
    </recommendedName>
</protein>
<evidence type="ECO:0000313" key="3">
    <source>
        <dbReference type="EMBL" id="KUI65366.1"/>
    </source>
</evidence>
<dbReference type="Proteomes" id="UP000078559">
    <property type="component" value="Chromosome 1"/>
</dbReference>
<evidence type="ECO:0000313" key="4">
    <source>
        <dbReference type="Proteomes" id="UP000078559"/>
    </source>
</evidence>
<accession>A0A194VMF7</accession>
<gene>
    <name evidence="3" type="ORF">VM1G_00247</name>
</gene>
<sequence length="404" mass="43295">MASFNTLLSHRIVREAAPLRTLNFSTARHHKPRIQWATTALCLALSLASHTLAFPLLDELPEPTAAPDLADTLLLDTQIPVLLDLGRWTMLDPEEHELRRRAAAADVTATSTFAIPIPSITSTETSTASSSHPKSSTDAGSSASSTSTTTLSATATTSLSSLPSPFDGGLSNNFTTTTCPTFINNMLADAEFQACYPVSLLLQSSQSFFEAEKSLVSITQVLDHACQANATQCTNYLADMAKNLTASENCAADYEAGNPIATEAYLGLLSYPVMYSATCLKDPDTAVYCFGNAVTNRSNPTETYFYSLPLNSSLPGGTIPICASCLQQTMNIYQVATTNRKQPIFYTYESAAAQVNLLCGPNFANQTLPNAIVSSSGVSDLGQEPSTWLLFACFLVMAVNWLLL</sequence>
<dbReference type="PANTHER" id="PTHR39460">
    <property type="entry name" value="EXPRESSED PROTEIN"/>
    <property type="match status" value="1"/>
</dbReference>
<dbReference type="PANTHER" id="PTHR39460:SF1">
    <property type="entry name" value="C6 TRANSCRIPTION FACTOR"/>
    <property type="match status" value="1"/>
</dbReference>
<dbReference type="EMBL" id="CM003098">
    <property type="protein sequence ID" value="KUI65366.1"/>
    <property type="molecule type" value="Genomic_DNA"/>
</dbReference>
<dbReference type="OrthoDB" id="2564812at2759"/>
<feature type="domain" description="DUF7729" evidence="2">
    <location>
        <begin position="161"/>
        <end position="367"/>
    </location>
</feature>
<evidence type="ECO:0000256" key="1">
    <source>
        <dbReference type="SAM" id="MobiDB-lite"/>
    </source>
</evidence>
<reference evidence="3" key="1">
    <citation type="submission" date="2014-12" db="EMBL/GenBank/DDBJ databases">
        <title>Genome Sequence of Valsa Canker Pathogens Uncovers a Specific Adaption of Colonization on Woody Bark.</title>
        <authorList>
            <person name="Yin Z."/>
            <person name="Liu H."/>
            <person name="Gao X."/>
            <person name="Li Z."/>
            <person name="Song N."/>
            <person name="Ke X."/>
            <person name="Dai Q."/>
            <person name="Wu Y."/>
            <person name="Sun Y."/>
            <person name="Xu J.-R."/>
            <person name="Kang Z.K."/>
            <person name="Wang L."/>
            <person name="Huang L."/>
        </authorList>
    </citation>
    <scope>NUCLEOTIDE SEQUENCE [LARGE SCALE GENOMIC DNA]</scope>
    <source>
        <strain evidence="3">03-8</strain>
    </source>
</reference>
<feature type="region of interest" description="Disordered" evidence="1">
    <location>
        <begin position="123"/>
        <end position="147"/>
    </location>
</feature>
<name>A0A194VMF7_CYTMA</name>
<dbReference type="InterPro" id="IPR056146">
    <property type="entry name" value="DUF7729"/>
</dbReference>
<organism evidence="3 4">
    <name type="scientific">Cytospora mali</name>
    <name type="common">Apple Valsa canker fungus</name>
    <name type="synonym">Valsa mali</name>
    <dbReference type="NCBI Taxonomy" id="578113"/>
    <lineage>
        <taxon>Eukaryota</taxon>
        <taxon>Fungi</taxon>
        <taxon>Dikarya</taxon>
        <taxon>Ascomycota</taxon>
        <taxon>Pezizomycotina</taxon>
        <taxon>Sordariomycetes</taxon>
        <taxon>Sordariomycetidae</taxon>
        <taxon>Diaporthales</taxon>
        <taxon>Cytosporaceae</taxon>
        <taxon>Cytospora</taxon>
    </lineage>
</organism>